<organism evidence="2 3">
    <name type="scientific">Arundinibacter roseus</name>
    <dbReference type="NCBI Taxonomy" id="2070510"/>
    <lineage>
        <taxon>Bacteria</taxon>
        <taxon>Pseudomonadati</taxon>
        <taxon>Bacteroidota</taxon>
        <taxon>Cytophagia</taxon>
        <taxon>Cytophagales</taxon>
        <taxon>Spirosomataceae</taxon>
        <taxon>Arundinibacter</taxon>
    </lineage>
</organism>
<dbReference type="Proteomes" id="UP000295706">
    <property type="component" value="Unassembled WGS sequence"/>
</dbReference>
<dbReference type="SUPFAM" id="SSF54427">
    <property type="entry name" value="NTF2-like"/>
    <property type="match status" value="1"/>
</dbReference>
<reference evidence="2 3" key="1">
    <citation type="submission" date="2019-02" db="EMBL/GenBank/DDBJ databases">
        <title>Arundinibacter roseus gen. nov., sp. nov., a new member of the family Cytophagaceae.</title>
        <authorList>
            <person name="Szuroczki S."/>
            <person name="Khayer B."/>
            <person name="Sproer C."/>
            <person name="Toumi M."/>
            <person name="Szabo A."/>
            <person name="Felfoldi T."/>
            <person name="Schumann P."/>
            <person name="Toth E."/>
        </authorList>
    </citation>
    <scope>NUCLEOTIDE SEQUENCE [LARGE SCALE GENOMIC DNA]</scope>
    <source>
        <strain evidence="2 3">DMA-k-7a</strain>
    </source>
</reference>
<dbReference type="RefSeq" id="WP_132120098.1">
    <property type="nucleotide sequence ID" value="NZ_SMJU01000011.1"/>
</dbReference>
<sequence length="128" mass="14815">MKLKIEFEQIEDELNKAYEANDIERISELLADQWTILESTTGLTSKEHFINSLKNGKLVQTKMVKDIQHVQIVDNIAIVVSKGKNEGQYAGVSYNSEQWVTNIYKRENSRWFCMMTLEIPAKCDDQNV</sequence>
<evidence type="ECO:0000259" key="1">
    <source>
        <dbReference type="Pfam" id="PF14534"/>
    </source>
</evidence>
<dbReference type="InterPro" id="IPR032710">
    <property type="entry name" value="NTF2-like_dom_sf"/>
</dbReference>
<feature type="domain" description="DUF4440" evidence="1">
    <location>
        <begin position="9"/>
        <end position="111"/>
    </location>
</feature>
<keyword evidence="3" id="KW-1185">Reference proteome</keyword>
<dbReference type="EMBL" id="SMJU01000011">
    <property type="protein sequence ID" value="TDB62759.1"/>
    <property type="molecule type" value="Genomic_DNA"/>
</dbReference>
<accession>A0A4R4K983</accession>
<protein>
    <submittedName>
        <fullName evidence="2">Nuclear transport factor 2 family protein</fullName>
    </submittedName>
</protein>
<proteinExistence type="predicted"/>
<evidence type="ECO:0000313" key="3">
    <source>
        <dbReference type="Proteomes" id="UP000295706"/>
    </source>
</evidence>
<dbReference type="InterPro" id="IPR027843">
    <property type="entry name" value="DUF4440"/>
</dbReference>
<comment type="caution">
    <text evidence="2">The sequence shown here is derived from an EMBL/GenBank/DDBJ whole genome shotgun (WGS) entry which is preliminary data.</text>
</comment>
<dbReference type="OrthoDB" id="8776068at2"/>
<name>A0A4R4K983_9BACT</name>
<evidence type="ECO:0000313" key="2">
    <source>
        <dbReference type="EMBL" id="TDB62759.1"/>
    </source>
</evidence>
<dbReference type="Gene3D" id="3.10.450.50">
    <property type="match status" value="1"/>
</dbReference>
<dbReference type="AlphaFoldDB" id="A0A4R4K983"/>
<gene>
    <name evidence="2" type="ORF">EZE20_17650</name>
</gene>
<dbReference type="Pfam" id="PF14534">
    <property type="entry name" value="DUF4440"/>
    <property type="match status" value="1"/>
</dbReference>